<comment type="caution">
    <text evidence="2">The sequence shown here is derived from an EMBL/GenBank/DDBJ whole genome shotgun (WGS) entry which is preliminary data.</text>
</comment>
<gene>
    <name evidence="2" type="ORF">A2W18_12535</name>
</gene>
<organism evidence="2 3">
    <name type="scientific">Candidatus Muproteobacteria bacterium RBG_16_60_9</name>
    <dbReference type="NCBI Taxonomy" id="1817755"/>
    <lineage>
        <taxon>Bacteria</taxon>
        <taxon>Pseudomonadati</taxon>
        <taxon>Pseudomonadota</taxon>
        <taxon>Candidatus Muproteobacteria</taxon>
    </lineage>
</organism>
<feature type="compositionally biased region" description="Basic and acidic residues" evidence="1">
    <location>
        <begin position="35"/>
        <end position="55"/>
    </location>
</feature>
<dbReference type="Proteomes" id="UP000179076">
    <property type="component" value="Unassembled WGS sequence"/>
</dbReference>
<sequence>MSRDSELTPPLPPRERDGGESGYLRMHLTCIRADERPQMEVRAGDERSRSGDAKDGMLIARAPSLCLSPARGERTLRQARVDPRT</sequence>
<reference evidence="2 3" key="1">
    <citation type="journal article" date="2016" name="Nat. Commun.">
        <title>Thousands of microbial genomes shed light on interconnected biogeochemical processes in an aquifer system.</title>
        <authorList>
            <person name="Anantharaman K."/>
            <person name="Brown C.T."/>
            <person name="Hug L.A."/>
            <person name="Sharon I."/>
            <person name="Castelle C.J."/>
            <person name="Probst A.J."/>
            <person name="Thomas B.C."/>
            <person name="Singh A."/>
            <person name="Wilkins M.J."/>
            <person name="Karaoz U."/>
            <person name="Brodie E.L."/>
            <person name="Williams K.H."/>
            <person name="Hubbard S.S."/>
            <person name="Banfield J.F."/>
        </authorList>
    </citation>
    <scope>NUCLEOTIDE SEQUENCE [LARGE SCALE GENOMIC DNA]</scope>
</reference>
<evidence type="ECO:0000256" key="1">
    <source>
        <dbReference type="SAM" id="MobiDB-lite"/>
    </source>
</evidence>
<proteinExistence type="predicted"/>
<name>A0A1F6VKS5_9PROT</name>
<feature type="region of interest" description="Disordered" evidence="1">
    <location>
        <begin position="1"/>
        <end position="23"/>
    </location>
</feature>
<evidence type="ECO:0000313" key="2">
    <source>
        <dbReference type="EMBL" id="OGI70085.1"/>
    </source>
</evidence>
<protein>
    <submittedName>
        <fullName evidence="2">Uncharacterized protein</fullName>
    </submittedName>
</protein>
<dbReference type="AlphaFoldDB" id="A0A1F6VKS5"/>
<feature type="compositionally biased region" description="Basic and acidic residues" evidence="1">
    <location>
        <begin position="71"/>
        <end position="85"/>
    </location>
</feature>
<evidence type="ECO:0000313" key="3">
    <source>
        <dbReference type="Proteomes" id="UP000179076"/>
    </source>
</evidence>
<feature type="region of interest" description="Disordered" evidence="1">
    <location>
        <begin position="35"/>
        <end position="85"/>
    </location>
</feature>
<dbReference type="EMBL" id="MFSP01000007">
    <property type="protein sequence ID" value="OGI70085.1"/>
    <property type="molecule type" value="Genomic_DNA"/>
</dbReference>
<accession>A0A1F6VKS5</accession>